<name>A0ABQ7H500_DUNSA</name>
<feature type="region of interest" description="Disordered" evidence="1">
    <location>
        <begin position="73"/>
        <end position="109"/>
    </location>
</feature>
<feature type="compositionally biased region" description="Polar residues" evidence="1">
    <location>
        <begin position="1"/>
        <end position="11"/>
    </location>
</feature>
<protein>
    <submittedName>
        <fullName evidence="2">Uncharacterized protein</fullName>
    </submittedName>
</protein>
<accession>A0ABQ7H500</accession>
<keyword evidence="3" id="KW-1185">Reference proteome</keyword>
<evidence type="ECO:0000313" key="3">
    <source>
        <dbReference type="Proteomes" id="UP000815325"/>
    </source>
</evidence>
<gene>
    <name evidence="2" type="ORF">DUNSADRAFT_10106</name>
</gene>
<dbReference type="EMBL" id="MU069472">
    <property type="protein sequence ID" value="KAF5841935.1"/>
    <property type="molecule type" value="Genomic_DNA"/>
</dbReference>
<reference evidence="2" key="1">
    <citation type="submission" date="2017-08" db="EMBL/GenBank/DDBJ databases">
        <authorList>
            <person name="Polle J.E."/>
            <person name="Barry K."/>
            <person name="Cushman J."/>
            <person name="Schmutz J."/>
            <person name="Tran D."/>
            <person name="Hathwaick L.T."/>
            <person name="Yim W.C."/>
            <person name="Jenkins J."/>
            <person name="Mckie-Krisberg Z.M."/>
            <person name="Prochnik S."/>
            <person name="Lindquist E."/>
            <person name="Dockter R.B."/>
            <person name="Adam C."/>
            <person name="Molina H."/>
            <person name="Bunkerborg J."/>
            <person name="Jin E."/>
            <person name="Buchheim M."/>
            <person name="Magnuson J."/>
        </authorList>
    </citation>
    <scope>NUCLEOTIDE SEQUENCE</scope>
    <source>
        <strain evidence="2">CCAP 19/18</strain>
    </source>
</reference>
<proteinExistence type="predicted"/>
<evidence type="ECO:0000256" key="1">
    <source>
        <dbReference type="SAM" id="MobiDB-lite"/>
    </source>
</evidence>
<dbReference type="Proteomes" id="UP000815325">
    <property type="component" value="Unassembled WGS sequence"/>
</dbReference>
<feature type="compositionally biased region" description="Low complexity" evidence="1">
    <location>
        <begin position="78"/>
        <end position="109"/>
    </location>
</feature>
<evidence type="ECO:0000313" key="2">
    <source>
        <dbReference type="EMBL" id="KAF5841935.1"/>
    </source>
</evidence>
<feature type="region of interest" description="Disordered" evidence="1">
    <location>
        <begin position="1"/>
        <end position="23"/>
    </location>
</feature>
<organism evidence="2 3">
    <name type="scientific">Dunaliella salina</name>
    <name type="common">Green alga</name>
    <name type="synonym">Protococcus salinus</name>
    <dbReference type="NCBI Taxonomy" id="3046"/>
    <lineage>
        <taxon>Eukaryota</taxon>
        <taxon>Viridiplantae</taxon>
        <taxon>Chlorophyta</taxon>
        <taxon>core chlorophytes</taxon>
        <taxon>Chlorophyceae</taxon>
        <taxon>CS clade</taxon>
        <taxon>Chlamydomonadales</taxon>
        <taxon>Dunaliellaceae</taxon>
        <taxon>Dunaliella</taxon>
    </lineage>
</organism>
<sequence>MFSPSREGSTPPNEPETPGSIGTSIHKADALTAELRRLQEHVESLDACQVKANMAALNDAAERITHKLQGALGRMGHQEAATGAAGPAGAGSMAQQQQQQQQRQRVTQMSADVVDTNPYSRLMALQRMGVVKLCVCVCVCVCV</sequence>
<comment type="caution">
    <text evidence="2">The sequence shown here is derived from an EMBL/GenBank/DDBJ whole genome shotgun (WGS) entry which is preliminary data.</text>
</comment>